<keyword evidence="6" id="KW-1185">Reference proteome</keyword>
<protein>
    <submittedName>
        <fullName evidence="5">HB22 protein</fullName>
    </submittedName>
</protein>
<evidence type="ECO:0000313" key="6">
    <source>
        <dbReference type="Proteomes" id="UP000572837"/>
    </source>
</evidence>
<evidence type="ECO:0000313" key="5">
    <source>
        <dbReference type="EMBL" id="NXY40116.1"/>
    </source>
</evidence>
<feature type="non-terminal residue" evidence="5">
    <location>
        <position position="1"/>
    </location>
</feature>
<reference evidence="5 6" key="1">
    <citation type="submission" date="2020-02" db="EMBL/GenBank/DDBJ databases">
        <title>Bird 10,000 Genomes (B10K) Project - Family phase.</title>
        <authorList>
            <person name="Zhang G."/>
        </authorList>
    </citation>
    <scope>NUCLEOTIDE SEQUENCE [LARGE SCALE GENOMIC DNA]</scope>
    <source>
        <strain evidence="5">B10K-IZ-033-81</strain>
        <tissue evidence="5">Muscle</tissue>
    </source>
</reference>
<dbReference type="Pfam" id="PF00969">
    <property type="entry name" value="MHC_II_beta"/>
    <property type="match status" value="1"/>
</dbReference>
<dbReference type="InterPro" id="IPR000353">
    <property type="entry name" value="MHC_II_b_N"/>
</dbReference>
<evidence type="ECO:0000256" key="3">
    <source>
        <dbReference type="SAM" id="SignalP"/>
    </source>
</evidence>
<dbReference type="InterPro" id="IPR011162">
    <property type="entry name" value="MHC_I/II-like_Ag-recog"/>
</dbReference>
<evidence type="ECO:0000259" key="4">
    <source>
        <dbReference type="SMART" id="SM00921"/>
    </source>
</evidence>
<dbReference type="PANTHER" id="PTHR19944">
    <property type="entry name" value="MHC CLASS II-RELATED"/>
    <property type="match status" value="1"/>
</dbReference>
<feature type="signal peptide" evidence="3">
    <location>
        <begin position="1"/>
        <end position="18"/>
    </location>
</feature>
<dbReference type="Gene3D" id="3.10.320.10">
    <property type="entry name" value="Class II Histocompatibility Antigen, M Beta Chain, Chain B, domain 1"/>
    <property type="match status" value="1"/>
</dbReference>
<sequence length="147" mass="16185">GAVLVALVVLGAAPAAGAELSGVFQKMAKYECYFINGTEKMRFVARSIYSREQHLMFDSDVGHYVGFTAFGEVNARRFNSNPDVMENRRTAVDWLCRICYELSTPFLTEHRVPPSVSISLLPSSSQAGAGGLLCSVMDFYPAHIQVR</sequence>
<dbReference type="PANTHER" id="PTHR19944:SF99">
    <property type="entry name" value="HLA CLASS II HISTOCOMPATIBILITY ANTIGEN, DRB1 BETA CHAIN"/>
    <property type="match status" value="1"/>
</dbReference>
<feature type="non-terminal residue" evidence="5">
    <location>
        <position position="147"/>
    </location>
</feature>
<feature type="chain" id="PRO_5029490812" evidence="3">
    <location>
        <begin position="19"/>
        <end position="147"/>
    </location>
</feature>
<dbReference type="SMART" id="SM00921">
    <property type="entry name" value="MHC_II_beta"/>
    <property type="match status" value="1"/>
</dbReference>
<comment type="caution">
    <text evidence="5">The sequence shown here is derived from an EMBL/GenBank/DDBJ whole genome shotgun (WGS) entry which is preliminary data.</text>
</comment>
<accession>A0A7L4JIZ1</accession>
<keyword evidence="3" id="KW-0732">Signal</keyword>
<evidence type="ECO:0000256" key="2">
    <source>
        <dbReference type="ARBA" id="ARBA00023180"/>
    </source>
</evidence>
<dbReference type="GO" id="GO:0042613">
    <property type="term" value="C:MHC class II protein complex"/>
    <property type="evidence" value="ECO:0007669"/>
    <property type="project" value="InterPro"/>
</dbReference>
<dbReference type="Proteomes" id="UP000572837">
    <property type="component" value="Unassembled WGS sequence"/>
</dbReference>
<evidence type="ECO:0000256" key="1">
    <source>
        <dbReference type="ARBA" id="ARBA00023157"/>
    </source>
</evidence>
<keyword evidence="2" id="KW-0325">Glycoprotein</keyword>
<dbReference type="InterPro" id="IPR050160">
    <property type="entry name" value="MHC/Immunoglobulin"/>
</dbReference>
<feature type="domain" description="MHC class II beta chain N-terminal" evidence="4">
    <location>
        <begin position="30"/>
        <end position="104"/>
    </location>
</feature>
<dbReference type="GO" id="GO:0006955">
    <property type="term" value="P:immune response"/>
    <property type="evidence" value="ECO:0007669"/>
    <property type="project" value="InterPro"/>
</dbReference>
<proteinExistence type="predicted"/>
<keyword evidence="1" id="KW-1015">Disulfide bond</keyword>
<gene>
    <name evidence="5" type="primary">Hb22</name>
    <name evidence="5" type="ORF">PORRUF_R07625</name>
</gene>
<dbReference type="AlphaFoldDB" id="A0A7L4JIZ1"/>
<dbReference type="EMBL" id="VZSW01010194">
    <property type="protein sequence ID" value="NXY40116.1"/>
    <property type="molecule type" value="Genomic_DNA"/>
</dbReference>
<dbReference type="InterPro" id="IPR014745">
    <property type="entry name" value="MHC_II_a/b_N"/>
</dbReference>
<name>A0A7L4JIZ1_9PASS</name>
<organism evidence="5 6">
    <name type="scientific">Pomatorhinus ruficollis</name>
    <name type="common">streak-breasted scimitar babbler</name>
    <dbReference type="NCBI Taxonomy" id="932028"/>
    <lineage>
        <taxon>Eukaryota</taxon>
        <taxon>Metazoa</taxon>
        <taxon>Chordata</taxon>
        <taxon>Craniata</taxon>
        <taxon>Vertebrata</taxon>
        <taxon>Euteleostomi</taxon>
        <taxon>Archelosauria</taxon>
        <taxon>Archosauria</taxon>
        <taxon>Dinosauria</taxon>
        <taxon>Saurischia</taxon>
        <taxon>Theropoda</taxon>
        <taxon>Coelurosauria</taxon>
        <taxon>Aves</taxon>
        <taxon>Neognathae</taxon>
        <taxon>Neoaves</taxon>
        <taxon>Telluraves</taxon>
        <taxon>Australaves</taxon>
        <taxon>Passeriformes</taxon>
        <taxon>Sylvioidea</taxon>
        <taxon>Timaliidae</taxon>
        <taxon>Pomatorhinus</taxon>
    </lineage>
</organism>
<dbReference type="GO" id="GO:0019882">
    <property type="term" value="P:antigen processing and presentation"/>
    <property type="evidence" value="ECO:0007669"/>
    <property type="project" value="InterPro"/>
</dbReference>
<dbReference type="SUPFAM" id="SSF54452">
    <property type="entry name" value="MHC antigen-recognition domain"/>
    <property type="match status" value="1"/>
</dbReference>